<dbReference type="EMBL" id="BONI01000015">
    <property type="protein sequence ID" value="GIG05559.1"/>
    <property type="molecule type" value="Genomic_DNA"/>
</dbReference>
<dbReference type="InterPro" id="IPR013324">
    <property type="entry name" value="RNA_pol_sigma_r3/r4-like"/>
</dbReference>
<dbReference type="GO" id="GO:0016987">
    <property type="term" value="F:sigma factor activity"/>
    <property type="evidence" value="ECO:0007669"/>
    <property type="project" value="UniProtKB-KW"/>
</dbReference>
<organism evidence="8 9">
    <name type="scientific">Catellatospora coxensis</name>
    <dbReference type="NCBI Taxonomy" id="310354"/>
    <lineage>
        <taxon>Bacteria</taxon>
        <taxon>Bacillati</taxon>
        <taxon>Actinomycetota</taxon>
        <taxon>Actinomycetes</taxon>
        <taxon>Micromonosporales</taxon>
        <taxon>Micromonosporaceae</taxon>
        <taxon>Catellatospora</taxon>
    </lineage>
</organism>
<keyword evidence="5" id="KW-0804">Transcription</keyword>
<keyword evidence="4" id="KW-0238">DNA-binding</keyword>
<comment type="caution">
    <text evidence="8">The sequence shown here is derived from an EMBL/GenBank/DDBJ whole genome shotgun (WGS) entry which is preliminary data.</text>
</comment>
<feature type="domain" description="RNA polymerase sigma-70 region 2" evidence="6">
    <location>
        <begin position="40"/>
        <end position="94"/>
    </location>
</feature>
<evidence type="ECO:0000256" key="5">
    <source>
        <dbReference type="ARBA" id="ARBA00023163"/>
    </source>
</evidence>
<evidence type="ECO:0000256" key="3">
    <source>
        <dbReference type="ARBA" id="ARBA00023082"/>
    </source>
</evidence>
<dbReference type="InterPro" id="IPR014284">
    <property type="entry name" value="RNA_pol_sigma-70_dom"/>
</dbReference>
<proteinExistence type="inferred from homology"/>
<dbReference type="Pfam" id="PF08281">
    <property type="entry name" value="Sigma70_r4_2"/>
    <property type="match status" value="1"/>
</dbReference>
<evidence type="ECO:0000256" key="2">
    <source>
        <dbReference type="ARBA" id="ARBA00023015"/>
    </source>
</evidence>
<dbReference type="InterPro" id="IPR036388">
    <property type="entry name" value="WH-like_DNA-bd_sf"/>
</dbReference>
<dbReference type="Pfam" id="PF04542">
    <property type="entry name" value="Sigma70_r2"/>
    <property type="match status" value="1"/>
</dbReference>
<dbReference type="AlphaFoldDB" id="A0A8J3KY71"/>
<dbReference type="InterPro" id="IPR039425">
    <property type="entry name" value="RNA_pol_sigma-70-like"/>
</dbReference>
<evidence type="ECO:0000256" key="4">
    <source>
        <dbReference type="ARBA" id="ARBA00023125"/>
    </source>
</evidence>
<dbReference type="Gene3D" id="1.10.10.10">
    <property type="entry name" value="Winged helix-like DNA-binding domain superfamily/Winged helix DNA-binding domain"/>
    <property type="match status" value="1"/>
</dbReference>
<dbReference type="SUPFAM" id="SSF88659">
    <property type="entry name" value="Sigma3 and sigma4 domains of RNA polymerase sigma factors"/>
    <property type="match status" value="1"/>
</dbReference>
<dbReference type="GO" id="GO:0006352">
    <property type="term" value="P:DNA-templated transcription initiation"/>
    <property type="evidence" value="ECO:0007669"/>
    <property type="project" value="InterPro"/>
</dbReference>
<dbReference type="Gene3D" id="1.10.1740.10">
    <property type="match status" value="1"/>
</dbReference>
<dbReference type="PANTHER" id="PTHR43133:SF50">
    <property type="entry name" value="ECF RNA POLYMERASE SIGMA FACTOR SIGM"/>
    <property type="match status" value="1"/>
</dbReference>
<evidence type="ECO:0000313" key="8">
    <source>
        <dbReference type="EMBL" id="GIG05559.1"/>
    </source>
</evidence>
<accession>A0A8J3KY71</accession>
<dbReference type="InterPro" id="IPR007627">
    <property type="entry name" value="RNA_pol_sigma70_r2"/>
</dbReference>
<feature type="domain" description="RNA polymerase sigma factor 70 region 4 type 2" evidence="7">
    <location>
        <begin position="116"/>
        <end position="168"/>
    </location>
</feature>
<keyword evidence="9" id="KW-1185">Reference proteome</keyword>
<protein>
    <submittedName>
        <fullName evidence="8">RNA polymerase sigma24 factor</fullName>
    </submittedName>
</protein>
<dbReference type="InterPro" id="IPR013325">
    <property type="entry name" value="RNA_pol_sigma_r2"/>
</dbReference>
<dbReference type="SUPFAM" id="SSF88946">
    <property type="entry name" value="Sigma2 domain of RNA polymerase sigma factors"/>
    <property type="match status" value="1"/>
</dbReference>
<evidence type="ECO:0000256" key="1">
    <source>
        <dbReference type="ARBA" id="ARBA00010641"/>
    </source>
</evidence>
<reference evidence="8 9" key="1">
    <citation type="submission" date="2021-01" db="EMBL/GenBank/DDBJ databases">
        <title>Whole genome shotgun sequence of Catellatospora coxensis NBRC 107359.</title>
        <authorList>
            <person name="Komaki H."/>
            <person name="Tamura T."/>
        </authorList>
    </citation>
    <scope>NUCLEOTIDE SEQUENCE [LARGE SCALE GENOMIC DNA]</scope>
    <source>
        <strain evidence="8 9">NBRC 107359</strain>
    </source>
</reference>
<name>A0A8J3KY71_9ACTN</name>
<gene>
    <name evidence="8" type="ORF">Cco03nite_22590</name>
</gene>
<dbReference type="CDD" id="cd06171">
    <property type="entry name" value="Sigma70_r4"/>
    <property type="match status" value="1"/>
</dbReference>
<comment type="similarity">
    <text evidence="1">Belongs to the sigma-70 factor family. ECF subfamily.</text>
</comment>
<dbReference type="Proteomes" id="UP000630887">
    <property type="component" value="Unassembled WGS sequence"/>
</dbReference>
<sequence>MTTMATQHGEVWVADSAASAVARDFDEFYAASFTPLSLQLYAYLGDLGEAQDLVQEALCRAYARWSRISRYDEPVAWVRRVAWNLATSNFRRRRTALNFLRRQREEHTAGPDPDRVALTRALAKIPAQQRRAVVLHYMAQLPVAEIAAQEGVAEGTVKSWLSRGRAALAAQLKKEN</sequence>
<dbReference type="InterPro" id="IPR014325">
    <property type="entry name" value="RNA_pol_sigma-E_actinobac"/>
</dbReference>
<dbReference type="PANTHER" id="PTHR43133">
    <property type="entry name" value="RNA POLYMERASE ECF-TYPE SIGMA FACTO"/>
    <property type="match status" value="1"/>
</dbReference>
<evidence type="ECO:0000313" key="9">
    <source>
        <dbReference type="Proteomes" id="UP000630887"/>
    </source>
</evidence>
<dbReference type="NCBIfam" id="TIGR02983">
    <property type="entry name" value="SigE-fam_strep"/>
    <property type="match status" value="1"/>
</dbReference>
<keyword evidence="3" id="KW-0731">Sigma factor</keyword>
<dbReference type="NCBIfam" id="TIGR02937">
    <property type="entry name" value="sigma70-ECF"/>
    <property type="match status" value="1"/>
</dbReference>
<dbReference type="InterPro" id="IPR013249">
    <property type="entry name" value="RNA_pol_sigma70_r4_t2"/>
</dbReference>
<evidence type="ECO:0000259" key="6">
    <source>
        <dbReference type="Pfam" id="PF04542"/>
    </source>
</evidence>
<dbReference type="GO" id="GO:0003677">
    <property type="term" value="F:DNA binding"/>
    <property type="evidence" value="ECO:0007669"/>
    <property type="project" value="UniProtKB-KW"/>
</dbReference>
<evidence type="ECO:0000259" key="7">
    <source>
        <dbReference type="Pfam" id="PF08281"/>
    </source>
</evidence>
<keyword evidence="2" id="KW-0805">Transcription regulation</keyword>